<dbReference type="Proteomes" id="UP001243330">
    <property type="component" value="Unassembled WGS sequence"/>
</dbReference>
<keyword evidence="3" id="KW-1185">Reference proteome</keyword>
<proteinExistence type="predicted"/>
<organism evidence="2 3">
    <name type="scientific">Colletotrichum chrysophilum</name>
    <dbReference type="NCBI Taxonomy" id="1836956"/>
    <lineage>
        <taxon>Eukaryota</taxon>
        <taxon>Fungi</taxon>
        <taxon>Dikarya</taxon>
        <taxon>Ascomycota</taxon>
        <taxon>Pezizomycotina</taxon>
        <taxon>Sordariomycetes</taxon>
        <taxon>Hypocreomycetidae</taxon>
        <taxon>Glomerellales</taxon>
        <taxon>Glomerellaceae</taxon>
        <taxon>Colletotrichum</taxon>
        <taxon>Colletotrichum gloeosporioides species complex</taxon>
    </lineage>
</organism>
<sequence length="101" mass="11278">MLEKNSDRISDSADRQIIIRDEEDGVSRNNAGDSPVFTPPKFETVRPVPIVRSLIIADRPEQPPRGIHNVPRLQQILCPGQAVARSPYSNKRRPQLPGFPG</sequence>
<comment type="caution">
    <text evidence="2">The sequence shown here is derived from an EMBL/GenBank/DDBJ whole genome shotgun (WGS) entry which is preliminary data.</text>
</comment>
<reference evidence="2" key="1">
    <citation type="submission" date="2023-01" db="EMBL/GenBank/DDBJ databases">
        <title>Colletotrichum chrysophilum M932 genome sequence.</title>
        <authorList>
            <person name="Baroncelli R."/>
        </authorList>
    </citation>
    <scope>NUCLEOTIDE SEQUENCE</scope>
    <source>
        <strain evidence="2">M932</strain>
    </source>
</reference>
<protein>
    <submittedName>
        <fullName evidence="2">Uncharacterized protein</fullName>
    </submittedName>
</protein>
<feature type="region of interest" description="Disordered" evidence="1">
    <location>
        <begin position="1"/>
        <end position="41"/>
    </location>
</feature>
<dbReference type="EMBL" id="JAQOWY010000084">
    <property type="protein sequence ID" value="KAK1852026.1"/>
    <property type="molecule type" value="Genomic_DNA"/>
</dbReference>
<accession>A0AAD9API5</accession>
<feature type="compositionally biased region" description="Basic and acidic residues" evidence="1">
    <location>
        <begin position="1"/>
        <end position="20"/>
    </location>
</feature>
<gene>
    <name evidence="2" type="ORF">CCHR01_05362</name>
</gene>
<dbReference type="AlphaFoldDB" id="A0AAD9API5"/>
<evidence type="ECO:0000256" key="1">
    <source>
        <dbReference type="SAM" id="MobiDB-lite"/>
    </source>
</evidence>
<evidence type="ECO:0000313" key="3">
    <source>
        <dbReference type="Proteomes" id="UP001243330"/>
    </source>
</evidence>
<name>A0AAD9API5_9PEZI</name>
<evidence type="ECO:0000313" key="2">
    <source>
        <dbReference type="EMBL" id="KAK1852026.1"/>
    </source>
</evidence>